<evidence type="ECO:0000259" key="1">
    <source>
        <dbReference type="Pfam" id="PF01966"/>
    </source>
</evidence>
<dbReference type="OrthoDB" id="360187at2"/>
<gene>
    <name evidence="2" type="ORF">SAMN04488558_101408</name>
</gene>
<dbReference type="RefSeq" id="WP_143440715.1">
    <property type="nucleotide sequence ID" value="NZ_CALUDV010000031.1"/>
</dbReference>
<dbReference type="Gene3D" id="1.10.3210.10">
    <property type="entry name" value="Hypothetical protein af1432"/>
    <property type="match status" value="1"/>
</dbReference>
<dbReference type="InterPro" id="IPR006674">
    <property type="entry name" value="HD_domain"/>
</dbReference>
<protein>
    <recommendedName>
        <fullName evidence="1">HD domain-containing protein</fullName>
    </recommendedName>
</protein>
<organism evidence="2 3">
    <name type="scientific">Ignavigranum ruoffiae</name>
    <dbReference type="NCBI Taxonomy" id="89093"/>
    <lineage>
        <taxon>Bacteria</taxon>
        <taxon>Bacillati</taxon>
        <taxon>Bacillota</taxon>
        <taxon>Bacilli</taxon>
        <taxon>Lactobacillales</taxon>
        <taxon>Aerococcaceae</taxon>
        <taxon>Ignavigranum</taxon>
    </lineage>
</organism>
<evidence type="ECO:0000313" key="2">
    <source>
        <dbReference type="EMBL" id="SEP71171.1"/>
    </source>
</evidence>
<proteinExistence type="predicted"/>
<accession>A0A1H9A3T4</accession>
<dbReference type="Proteomes" id="UP000198833">
    <property type="component" value="Unassembled WGS sequence"/>
</dbReference>
<dbReference type="STRING" id="89093.SAMN04488558_101408"/>
<name>A0A1H9A3T4_9LACT</name>
<evidence type="ECO:0000313" key="3">
    <source>
        <dbReference type="Proteomes" id="UP000198833"/>
    </source>
</evidence>
<dbReference type="AlphaFoldDB" id="A0A1H9A3T4"/>
<dbReference type="EMBL" id="FOEN01000001">
    <property type="protein sequence ID" value="SEP71171.1"/>
    <property type="molecule type" value="Genomic_DNA"/>
</dbReference>
<dbReference type="SUPFAM" id="SSF109604">
    <property type="entry name" value="HD-domain/PDEase-like"/>
    <property type="match status" value="1"/>
</dbReference>
<dbReference type="CDD" id="cd00077">
    <property type="entry name" value="HDc"/>
    <property type="match status" value="1"/>
</dbReference>
<sequence length="180" mass="21079">MTLNWQADREYMSIVEEIMNLEEVKGLEKYVHHRFTNRLAHSISVSYRSFRWARRLGLNRRSIARAGLLHDLFFYESHEKSTVGGKGHNYEHPRIALANAIKLVELSDMEQDIILKHMFGATLDLPRYAESWVVTLMDKEAAISELYHGYLSVFVNEWRQAADTYRSLIKPAFRFSNSLK</sequence>
<dbReference type="Pfam" id="PF01966">
    <property type="entry name" value="HD"/>
    <property type="match status" value="1"/>
</dbReference>
<dbReference type="InterPro" id="IPR003607">
    <property type="entry name" value="HD/PDEase_dom"/>
</dbReference>
<keyword evidence="3" id="KW-1185">Reference proteome</keyword>
<reference evidence="2 3" key="1">
    <citation type="submission" date="2016-10" db="EMBL/GenBank/DDBJ databases">
        <authorList>
            <person name="de Groot N.N."/>
        </authorList>
    </citation>
    <scope>NUCLEOTIDE SEQUENCE [LARGE SCALE GENOMIC DNA]</scope>
    <source>
        <strain evidence="2 3">DSM 15695</strain>
    </source>
</reference>
<feature type="domain" description="HD" evidence="1">
    <location>
        <begin position="38"/>
        <end position="142"/>
    </location>
</feature>